<protein>
    <recommendedName>
        <fullName evidence="1 2">Aminoglycoside N(3)-acetyltransferase</fullName>
        <ecNumber evidence="2">2.3.1.-</ecNumber>
    </recommendedName>
</protein>
<keyword evidence="4" id="KW-1185">Reference proteome</keyword>
<dbReference type="Proteomes" id="UP000596977">
    <property type="component" value="Unassembled WGS sequence"/>
</dbReference>
<dbReference type="InterPro" id="IPR028345">
    <property type="entry name" value="Antibiotic_NAT-like"/>
</dbReference>
<dbReference type="RefSeq" id="WP_127074059.1">
    <property type="nucleotide sequence ID" value="NZ_BMKB01000004.1"/>
</dbReference>
<reference evidence="3 4" key="1">
    <citation type="journal article" date="2014" name="Int. J. Syst. Evol. Microbiol.">
        <title>Complete genome sequence of Corynebacterium casei LMG S-19264T (=DSM 44701T), isolated from a smear-ripened cheese.</title>
        <authorList>
            <consortium name="US DOE Joint Genome Institute (JGI-PGF)"/>
            <person name="Walter F."/>
            <person name="Albersmeier A."/>
            <person name="Kalinowski J."/>
            <person name="Ruckert C."/>
        </authorList>
    </citation>
    <scope>NUCLEOTIDE SEQUENCE [LARGE SCALE GENOMIC DNA]</scope>
    <source>
        <strain evidence="3 4">CGMCC 1.15896</strain>
    </source>
</reference>
<keyword evidence="2" id="KW-0012">Acyltransferase</keyword>
<comment type="catalytic activity">
    <reaction evidence="2">
        <text>a 2-deoxystreptamine antibiotic + acetyl-CoA = an N(3)-acetyl-2-deoxystreptamine antibiotic + CoA + H(+)</text>
        <dbReference type="Rhea" id="RHEA:12665"/>
        <dbReference type="ChEBI" id="CHEBI:15378"/>
        <dbReference type="ChEBI" id="CHEBI:57287"/>
        <dbReference type="ChEBI" id="CHEBI:57288"/>
        <dbReference type="ChEBI" id="CHEBI:57921"/>
        <dbReference type="ChEBI" id="CHEBI:77452"/>
        <dbReference type="EC" id="2.3.1.81"/>
    </reaction>
</comment>
<evidence type="ECO:0000313" key="3">
    <source>
        <dbReference type="EMBL" id="GGA57321.1"/>
    </source>
</evidence>
<dbReference type="AlphaFoldDB" id="A0A916RIJ1"/>
<dbReference type="OrthoDB" id="7330654at2"/>
<gene>
    <name evidence="3" type="ORF">GCM10011499_29470</name>
</gene>
<evidence type="ECO:0000313" key="4">
    <source>
        <dbReference type="Proteomes" id="UP000596977"/>
    </source>
</evidence>
<dbReference type="EMBL" id="BMKB01000004">
    <property type="protein sequence ID" value="GGA57321.1"/>
    <property type="molecule type" value="Genomic_DNA"/>
</dbReference>
<keyword evidence="2" id="KW-0808">Transferase</keyword>
<comment type="caution">
    <text evidence="3">The sequence shown here is derived from an EMBL/GenBank/DDBJ whole genome shotgun (WGS) entry which is preliminary data.</text>
</comment>
<dbReference type="Pfam" id="PF02522">
    <property type="entry name" value="Antibiotic_NAT"/>
    <property type="match status" value="1"/>
</dbReference>
<dbReference type="InterPro" id="IPR003679">
    <property type="entry name" value="Amioglycoside_AcTrfase"/>
</dbReference>
<proteinExistence type="inferred from homology"/>
<evidence type="ECO:0000256" key="2">
    <source>
        <dbReference type="RuleBase" id="RU365031"/>
    </source>
</evidence>
<organism evidence="3 4">
    <name type="scientific">Pelagibacterium lentulum</name>
    <dbReference type="NCBI Taxonomy" id="2029865"/>
    <lineage>
        <taxon>Bacteria</taxon>
        <taxon>Pseudomonadati</taxon>
        <taxon>Pseudomonadota</taxon>
        <taxon>Alphaproteobacteria</taxon>
        <taxon>Hyphomicrobiales</taxon>
        <taxon>Devosiaceae</taxon>
        <taxon>Pelagibacterium</taxon>
    </lineage>
</organism>
<evidence type="ECO:0000256" key="1">
    <source>
        <dbReference type="ARBA" id="ARBA00012882"/>
    </source>
</evidence>
<dbReference type="GO" id="GO:0046677">
    <property type="term" value="P:response to antibiotic"/>
    <property type="evidence" value="ECO:0007669"/>
    <property type="project" value="UniProtKB-KW"/>
</dbReference>
<dbReference type="GO" id="GO:0046353">
    <property type="term" value="F:aminoglycoside 3-N-acetyltransferase activity"/>
    <property type="evidence" value="ECO:0007669"/>
    <property type="project" value="UniProtKB-EC"/>
</dbReference>
<accession>A0A916RIJ1</accession>
<comment type="similarity">
    <text evidence="2">Belongs to the antibiotic N-acetyltransferase family.</text>
</comment>
<sequence>MVHASLRRIGTIEGGTDTLLDALFESRDLVGTLLMALGTDGEVPLDALILPAERDIGNRASSRNVWGVSRSLPLNSTRDRKQPGG</sequence>
<keyword evidence="2" id="KW-0046">Antibiotic resistance</keyword>
<name>A0A916RIJ1_9HYPH</name>
<dbReference type="EC" id="2.3.1.-" evidence="2"/>
<dbReference type="SUPFAM" id="SSF110710">
    <property type="entry name" value="TTHA0583/YokD-like"/>
    <property type="match status" value="1"/>
</dbReference>